<evidence type="ECO:0000313" key="7">
    <source>
        <dbReference type="Proteomes" id="UP000316759"/>
    </source>
</evidence>
<dbReference type="EMBL" id="SUNJ01008753">
    <property type="protein sequence ID" value="TPP60968.1"/>
    <property type="molecule type" value="Genomic_DNA"/>
</dbReference>
<reference evidence="6 7" key="1">
    <citation type="submission" date="2019-04" db="EMBL/GenBank/DDBJ databases">
        <title>Annotation for the trematode Fasciola gigantica.</title>
        <authorList>
            <person name="Choi Y.-J."/>
        </authorList>
    </citation>
    <scope>NUCLEOTIDE SEQUENCE [LARGE SCALE GENOMIC DNA]</scope>
    <source>
        <strain evidence="6">Uganda_cow_1</strain>
    </source>
</reference>
<dbReference type="Proteomes" id="UP000316759">
    <property type="component" value="Unassembled WGS sequence"/>
</dbReference>
<evidence type="ECO:0000256" key="1">
    <source>
        <dbReference type="ARBA" id="ARBA00010789"/>
    </source>
</evidence>
<evidence type="ECO:0000259" key="4">
    <source>
        <dbReference type="Pfam" id="PF09743"/>
    </source>
</evidence>
<dbReference type="Pfam" id="PF09743">
    <property type="entry name" value="E3_UFM1_ligase"/>
    <property type="match status" value="1"/>
</dbReference>
<dbReference type="GO" id="GO:0034976">
    <property type="term" value="P:response to endoplasmic reticulum stress"/>
    <property type="evidence" value="ECO:0007669"/>
    <property type="project" value="TreeGrafter"/>
</dbReference>
<proteinExistence type="inferred from homology"/>
<comment type="similarity">
    <text evidence="1">Belongs to the UFL1 family.</text>
</comment>
<sequence length="816" mass="90783">MATWSEIRDLANKLKTAQERRCAQTLSERTWVDVVRHLMDTNRLKLIFTTDGRSYITKQELEKEIREEVEAHSGRISVVEIASNIDVDPLIVEARASEMIAGDAQDKSSNRLLSLPGELIDESYVRKVAHEIQDIFEERGQVSIGELATVFGLTTAFLLHVINEYQGTLFRIHKYGEKYLTDVYLNTNRAKVRGFFTALMRPVTLSNASVKLGIAENLLSSIVSSLISSGQLCGSLMAGRGTFVPSCYTSAEDTYITAFYNQNGYVEWSYLKRLGIPEPGAYLRNLLPKATHLSGVSVGPVLLDQLKATIDEAVRESSWIDLTHCLPSGLDSKERMEIIAPYIKKAPLQPVAGGIFVVSDTYISQCEGMLEKFLKTRAQEVFNGQRRSLPTSSTYTIVESDQPHKRATQASKGGFGFGAREVKTKNVKKKYIPGKKKSGFQGIVDYDEGTTVNQRADGFMAFSKHVNEDELNQALADELRSDVPDEVVEGVITYLMPKLERTFVKIIESLVSEDTGSRRGNIGQTQEATNNMVFSIQLIERGINAIMDERLQTTLLRYLIKNHGVCVVDKLCEELARYHGLTWPPDSAINLTESNLAHEQISSEERQKFVDQLKHLNTPEATKSASALHGLLEKIRAFLSGCCSTTDFYSALDSFAIEHVGIKLPTLHAHPDNKRKREEKNKANELALQFELQLTNAYEQFKSTPDLQHAATAALAAVCLFSQVVTGWPISAPGRCVPELVTWLSNFVESKQQAPSLPPAVGSFVSSSAVDNLSLLTGYIAQHMHVSDQMDMADQLSKPISELLNVARECRKQLYA</sequence>
<dbReference type="AlphaFoldDB" id="A0A504YT61"/>
<dbReference type="GO" id="GO:0016874">
    <property type="term" value="F:ligase activity"/>
    <property type="evidence" value="ECO:0007669"/>
    <property type="project" value="UniProtKB-KW"/>
</dbReference>
<keyword evidence="3" id="KW-0833">Ubl conjugation pathway</keyword>
<evidence type="ECO:0000259" key="5">
    <source>
        <dbReference type="Pfam" id="PF23659"/>
    </source>
</evidence>
<dbReference type="PANTHER" id="PTHR31057">
    <property type="entry name" value="E3 UFM1-PROTEIN LIGASE 1"/>
    <property type="match status" value="1"/>
</dbReference>
<keyword evidence="7" id="KW-1185">Reference proteome</keyword>
<dbReference type="GO" id="GO:0005789">
    <property type="term" value="C:endoplasmic reticulum membrane"/>
    <property type="evidence" value="ECO:0007669"/>
    <property type="project" value="TreeGrafter"/>
</dbReference>
<evidence type="ECO:0000313" key="6">
    <source>
        <dbReference type="EMBL" id="TPP60968.1"/>
    </source>
</evidence>
<keyword evidence="6" id="KW-0436">Ligase</keyword>
<accession>A0A504YT61</accession>
<dbReference type="STRING" id="46835.A0A504YT61"/>
<dbReference type="Pfam" id="PF23659">
    <property type="entry name" value="UFL1"/>
    <property type="match status" value="1"/>
</dbReference>
<evidence type="ECO:0000256" key="3">
    <source>
        <dbReference type="ARBA" id="ARBA00022786"/>
    </source>
</evidence>
<feature type="domain" description="E3 UFM1-protein ligase 1-like" evidence="5">
    <location>
        <begin position="523"/>
        <end position="664"/>
    </location>
</feature>
<comment type="caution">
    <text evidence="6">The sequence shown here is derived from an EMBL/GenBank/DDBJ whole genome shotgun (WGS) entry which is preliminary data.</text>
</comment>
<gene>
    <name evidence="6" type="ORF">FGIG_11773</name>
</gene>
<dbReference type="OrthoDB" id="10258297at2759"/>
<dbReference type="Pfam" id="PF25870">
    <property type="entry name" value="WHD_UFL1_5th"/>
    <property type="match status" value="1"/>
</dbReference>
<dbReference type="InterPro" id="IPR056580">
    <property type="entry name" value="Ufl1_dom"/>
</dbReference>
<protein>
    <submittedName>
        <fullName evidence="6">E3 UFM1-protein ligase 1</fullName>
    </submittedName>
</protein>
<keyword evidence="2" id="KW-0808">Transferase</keyword>
<dbReference type="InterPro" id="IPR056579">
    <property type="entry name" value="Ufl1_N"/>
</dbReference>
<evidence type="ECO:0000256" key="2">
    <source>
        <dbReference type="ARBA" id="ARBA00022679"/>
    </source>
</evidence>
<dbReference type="GO" id="GO:0061666">
    <property type="term" value="F:UFM1 ligase activity"/>
    <property type="evidence" value="ECO:0007669"/>
    <property type="project" value="InterPro"/>
</dbReference>
<name>A0A504YT61_FASGI</name>
<dbReference type="PANTHER" id="PTHR31057:SF0">
    <property type="entry name" value="E3 UFM1-PROTEIN LIGASE 1"/>
    <property type="match status" value="1"/>
</dbReference>
<dbReference type="GO" id="GO:1990592">
    <property type="term" value="P:protein K69-linked ufmylation"/>
    <property type="evidence" value="ECO:0007669"/>
    <property type="project" value="TreeGrafter"/>
</dbReference>
<feature type="domain" description="E3 UFM1-protein ligase 1-like N-terminal" evidence="4">
    <location>
        <begin position="6"/>
        <end position="283"/>
    </location>
</feature>
<dbReference type="InterPro" id="IPR018611">
    <property type="entry name" value="Ufl1"/>
</dbReference>
<dbReference type="GO" id="GO:0032434">
    <property type="term" value="P:regulation of proteasomal ubiquitin-dependent protein catabolic process"/>
    <property type="evidence" value="ECO:0007669"/>
    <property type="project" value="TreeGrafter"/>
</dbReference>
<organism evidence="6 7">
    <name type="scientific">Fasciola gigantica</name>
    <name type="common">Giant liver fluke</name>
    <dbReference type="NCBI Taxonomy" id="46835"/>
    <lineage>
        <taxon>Eukaryota</taxon>
        <taxon>Metazoa</taxon>
        <taxon>Spiralia</taxon>
        <taxon>Lophotrochozoa</taxon>
        <taxon>Platyhelminthes</taxon>
        <taxon>Trematoda</taxon>
        <taxon>Digenea</taxon>
        <taxon>Plagiorchiida</taxon>
        <taxon>Echinostomata</taxon>
        <taxon>Echinostomatoidea</taxon>
        <taxon>Fasciolidae</taxon>
        <taxon>Fasciola</taxon>
    </lineage>
</organism>